<feature type="chain" id="PRO_5032844812" evidence="1">
    <location>
        <begin position="24"/>
        <end position="431"/>
    </location>
</feature>
<dbReference type="RefSeq" id="WP_195173008.1">
    <property type="nucleotide sequence ID" value="NZ_CP062983.1"/>
</dbReference>
<dbReference type="KEGG" id="pmet:G4Y79_11420"/>
<dbReference type="PANTHER" id="PTHR43649">
    <property type="entry name" value="ARABINOSE-BINDING PROTEIN-RELATED"/>
    <property type="match status" value="1"/>
</dbReference>
<dbReference type="AlphaFoldDB" id="A0A7S8IFP6"/>
<evidence type="ECO:0000256" key="1">
    <source>
        <dbReference type="SAM" id="SignalP"/>
    </source>
</evidence>
<feature type="signal peptide" evidence="1">
    <location>
        <begin position="1"/>
        <end position="23"/>
    </location>
</feature>
<name>A0A7S8IFP6_9CHLR</name>
<protein>
    <submittedName>
        <fullName evidence="2">Sugar ABC transporter substrate-binding protein</fullName>
    </submittedName>
</protein>
<dbReference type="EMBL" id="CP062983">
    <property type="protein sequence ID" value="QPC84945.1"/>
    <property type="molecule type" value="Genomic_DNA"/>
</dbReference>
<organism evidence="2 3">
    <name type="scientific">Phototrophicus methaneseepsis</name>
    <dbReference type="NCBI Taxonomy" id="2710758"/>
    <lineage>
        <taxon>Bacteria</taxon>
        <taxon>Bacillati</taxon>
        <taxon>Chloroflexota</taxon>
        <taxon>Candidatus Thermofontia</taxon>
        <taxon>Phototrophicales</taxon>
        <taxon>Phototrophicaceae</taxon>
        <taxon>Phototrophicus</taxon>
    </lineage>
</organism>
<dbReference type="Gene3D" id="3.40.190.10">
    <property type="entry name" value="Periplasmic binding protein-like II"/>
    <property type="match status" value="1"/>
</dbReference>
<evidence type="ECO:0000313" key="2">
    <source>
        <dbReference type="EMBL" id="QPC84945.1"/>
    </source>
</evidence>
<sequence length="431" mass="47141">MRRFAPLFLVSLLIALISGSALAQEETTVTWAFWGSPEELATHEQVAAAFMEEYPDINIEIWHAPWSDYFTNIQTLWASGDSSQIPDVAFLTPITTYASDGVLEPLDPFIEETGFDREDFWPGLLEYAMYDGTVYGFPRDISTEVLYYNKDIFDEVGLEYPNEDWTWDDLLAAAEQLTIAAPNGRVSRYALGMEGGKYQLWVAQNNGGILDDMVNPTRCTLTEPESVEAVQFFADMMANNYAMPDANLSQAGGDSAVFQSGQAAMIIQNASRVPAFNSAGLNYDIAVVPIPEDGHRAASAAGAAWTMSAFSDNKDAAWTFLSWLQSTEGGQAIYTQSGEIVPALRSTANSDVFLGSEEPPVNRQAFITESESAQVGRIGLFPEWNELNSTIISPGMQTIWSGEASVEDALASICESTDAFLAEHGYGAETE</sequence>
<dbReference type="PANTHER" id="PTHR43649:SF12">
    <property type="entry name" value="DIACETYLCHITOBIOSE BINDING PROTEIN DASA"/>
    <property type="match status" value="1"/>
</dbReference>
<dbReference type="Pfam" id="PF01547">
    <property type="entry name" value="SBP_bac_1"/>
    <property type="match status" value="1"/>
</dbReference>
<keyword evidence="1" id="KW-0732">Signal</keyword>
<gene>
    <name evidence="2" type="ORF">G4Y79_11420</name>
</gene>
<dbReference type="SUPFAM" id="SSF53850">
    <property type="entry name" value="Periplasmic binding protein-like II"/>
    <property type="match status" value="1"/>
</dbReference>
<reference evidence="2 3" key="1">
    <citation type="submission" date="2020-02" db="EMBL/GenBank/DDBJ databases">
        <authorList>
            <person name="Zheng R.K."/>
            <person name="Sun C.M."/>
        </authorList>
    </citation>
    <scope>NUCLEOTIDE SEQUENCE [LARGE SCALE GENOMIC DNA]</scope>
    <source>
        <strain evidence="3">rifampicinis</strain>
    </source>
</reference>
<proteinExistence type="predicted"/>
<dbReference type="Proteomes" id="UP000594468">
    <property type="component" value="Chromosome"/>
</dbReference>
<accession>A0A7S8IFP6</accession>
<keyword evidence="3" id="KW-1185">Reference proteome</keyword>
<dbReference type="CDD" id="cd13585">
    <property type="entry name" value="PBP2_TMBP_like"/>
    <property type="match status" value="1"/>
</dbReference>
<dbReference type="InterPro" id="IPR050490">
    <property type="entry name" value="Bact_solute-bd_prot1"/>
</dbReference>
<dbReference type="InterPro" id="IPR006059">
    <property type="entry name" value="SBP"/>
</dbReference>
<evidence type="ECO:0000313" key="3">
    <source>
        <dbReference type="Proteomes" id="UP000594468"/>
    </source>
</evidence>